<keyword evidence="2" id="KW-0812">Transmembrane</keyword>
<evidence type="ECO:0000256" key="1">
    <source>
        <dbReference type="SAM" id="MobiDB-lite"/>
    </source>
</evidence>
<sequence>MKLKGFILLFIGLLSVGIFTFYSYHESVPLPKAESEPDLGRLESSKKDNLEPENSVNDKAKTAHVTHEEKIPYDGEWCMISADLTEKDQQFAMNELSEWNVIRGNLILSGGEAMRAYSEANGAHYVEPYREMSLDNLRHAVKNDGRFAMISALQRFDVSLVEKDAIADRLLIIDSNKFALLHKVNREIGRAVSLYEKNESNKILIKDSIKNALVYSQYGLESYDISPMRMLLTMIKEELPRDYLPSTILSSKDIVDINRRVDVLSEQLDEERTKEGFQVLSNIDIPKIAKHWFNMELGVLYIEHEQELKYLSALDSDGRASLKPNQCTEQYVGSYR</sequence>
<keyword evidence="4" id="KW-1185">Reference proteome</keyword>
<evidence type="ECO:0000313" key="4">
    <source>
        <dbReference type="Proteomes" id="UP001249020"/>
    </source>
</evidence>
<accession>A0AAW8R499</accession>
<feature type="region of interest" description="Disordered" evidence="1">
    <location>
        <begin position="30"/>
        <end position="65"/>
    </location>
</feature>
<feature type="transmembrane region" description="Helical" evidence="2">
    <location>
        <begin position="7"/>
        <end position="25"/>
    </location>
</feature>
<reference evidence="3 4" key="1">
    <citation type="submission" date="2023-09" db="EMBL/GenBank/DDBJ databases">
        <authorList>
            <person name="Rey-Velasco X."/>
        </authorList>
    </citation>
    <scope>NUCLEOTIDE SEQUENCE [LARGE SCALE GENOMIC DNA]</scope>
    <source>
        <strain evidence="3 4">W409</strain>
    </source>
</reference>
<dbReference type="Proteomes" id="UP001249020">
    <property type="component" value="Unassembled WGS sequence"/>
</dbReference>
<feature type="compositionally biased region" description="Basic and acidic residues" evidence="1">
    <location>
        <begin position="33"/>
        <end position="65"/>
    </location>
</feature>
<dbReference type="EMBL" id="JAVRIE010000009">
    <property type="protein sequence ID" value="MDT0584238.1"/>
    <property type="molecule type" value="Genomic_DNA"/>
</dbReference>
<keyword evidence="2" id="KW-0472">Membrane</keyword>
<evidence type="ECO:0000256" key="2">
    <source>
        <dbReference type="SAM" id="Phobius"/>
    </source>
</evidence>
<dbReference type="RefSeq" id="WP_311363012.1">
    <property type="nucleotide sequence ID" value="NZ_JAVRIE010000009.1"/>
</dbReference>
<comment type="caution">
    <text evidence="3">The sequence shown here is derived from an EMBL/GenBank/DDBJ whole genome shotgun (WGS) entry which is preliminary data.</text>
</comment>
<name>A0AAW8R499_9ALTE</name>
<keyword evidence="2" id="KW-1133">Transmembrane helix</keyword>
<evidence type="ECO:0008006" key="5">
    <source>
        <dbReference type="Google" id="ProtNLM"/>
    </source>
</evidence>
<proteinExistence type="predicted"/>
<evidence type="ECO:0000313" key="3">
    <source>
        <dbReference type="EMBL" id="MDT0584238.1"/>
    </source>
</evidence>
<gene>
    <name evidence="3" type="ORF">RM544_16945</name>
</gene>
<dbReference type="AlphaFoldDB" id="A0AAW8R499"/>
<protein>
    <recommendedName>
        <fullName evidence="5">CAP-associated domain-containing protein</fullName>
    </recommendedName>
</protein>
<organism evidence="3 4">
    <name type="scientific">Brumicola blandensis</name>
    <dbReference type="NCBI Taxonomy" id="3075611"/>
    <lineage>
        <taxon>Bacteria</taxon>
        <taxon>Pseudomonadati</taxon>
        <taxon>Pseudomonadota</taxon>
        <taxon>Gammaproteobacteria</taxon>
        <taxon>Alteromonadales</taxon>
        <taxon>Alteromonadaceae</taxon>
        <taxon>Brumicola</taxon>
    </lineage>
</organism>